<name>A0A8H4NSJ0_9HYPO</name>
<comment type="caution">
    <text evidence="1">The sequence shown here is derived from an EMBL/GenBank/DDBJ whole genome shotgun (WGS) entry which is preliminary data.</text>
</comment>
<gene>
    <name evidence="1" type="ORF">F53441_7161</name>
</gene>
<accession>A0A8H4NSJ0</accession>
<organism evidence="1 2">
    <name type="scientific">Fusarium austroafricanum</name>
    <dbReference type="NCBI Taxonomy" id="2364996"/>
    <lineage>
        <taxon>Eukaryota</taxon>
        <taxon>Fungi</taxon>
        <taxon>Dikarya</taxon>
        <taxon>Ascomycota</taxon>
        <taxon>Pezizomycotina</taxon>
        <taxon>Sordariomycetes</taxon>
        <taxon>Hypocreomycetidae</taxon>
        <taxon>Hypocreales</taxon>
        <taxon>Nectriaceae</taxon>
        <taxon>Fusarium</taxon>
        <taxon>Fusarium concolor species complex</taxon>
    </lineage>
</organism>
<proteinExistence type="predicted"/>
<evidence type="ECO:0000313" key="2">
    <source>
        <dbReference type="Proteomes" id="UP000605986"/>
    </source>
</evidence>
<dbReference type="OrthoDB" id="5009744at2759"/>
<sequence length="109" mass="13105">MPRPRSPPRRGEIFEHNICPTLLFGLERLRDGLDYIYGRNVYTVYGDIMQFTVRVNLPKPHDLVKYLQDEGYLRREPLQDIPERVKEQIKANGWYQIQPYDQEERDPGW</sequence>
<keyword evidence="2" id="KW-1185">Reference proteome</keyword>
<dbReference type="EMBL" id="JAADJG010000278">
    <property type="protein sequence ID" value="KAF4449594.1"/>
    <property type="molecule type" value="Genomic_DNA"/>
</dbReference>
<protein>
    <submittedName>
        <fullName evidence="1">Uncharacterized protein</fullName>
    </submittedName>
</protein>
<reference evidence="1" key="1">
    <citation type="submission" date="2020-01" db="EMBL/GenBank/DDBJ databases">
        <title>Identification and distribution of gene clusters putatively required for synthesis of sphingolipid metabolism inhibitors in phylogenetically diverse species of the filamentous fungus Fusarium.</title>
        <authorList>
            <person name="Kim H.-S."/>
            <person name="Busman M."/>
            <person name="Brown D.W."/>
            <person name="Divon H."/>
            <person name="Uhlig S."/>
            <person name="Proctor R.H."/>
        </authorList>
    </citation>
    <scope>NUCLEOTIDE SEQUENCE</scope>
    <source>
        <strain evidence="1">NRRL 53441</strain>
    </source>
</reference>
<dbReference type="AlphaFoldDB" id="A0A8H4NSJ0"/>
<dbReference type="Proteomes" id="UP000605986">
    <property type="component" value="Unassembled WGS sequence"/>
</dbReference>
<evidence type="ECO:0000313" key="1">
    <source>
        <dbReference type="EMBL" id="KAF4449594.1"/>
    </source>
</evidence>